<name>A0A0N4VX81_HAEPC</name>
<evidence type="ECO:0000313" key="2">
    <source>
        <dbReference type="EMBL" id="VDO11906.1"/>
    </source>
</evidence>
<dbReference type="WBParaSite" id="HPLM_0000190101-mRNA-1">
    <property type="protein sequence ID" value="HPLM_0000190101-mRNA-1"/>
    <property type="gene ID" value="HPLM_0000190101"/>
</dbReference>
<organism evidence="4">
    <name type="scientific">Haemonchus placei</name>
    <name type="common">Barber's pole worm</name>
    <dbReference type="NCBI Taxonomy" id="6290"/>
    <lineage>
        <taxon>Eukaryota</taxon>
        <taxon>Metazoa</taxon>
        <taxon>Ecdysozoa</taxon>
        <taxon>Nematoda</taxon>
        <taxon>Chromadorea</taxon>
        <taxon>Rhabditida</taxon>
        <taxon>Rhabditina</taxon>
        <taxon>Rhabditomorpha</taxon>
        <taxon>Strongyloidea</taxon>
        <taxon>Trichostrongylidae</taxon>
        <taxon>Haemonchus</taxon>
    </lineage>
</organism>
<dbReference type="Gene3D" id="3.40.50.150">
    <property type="entry name" value="Vaccinia Virus protein VP39"/>
    <property type="match status" value="1"/>
</dbReference>
<dbReference type="Pfam" id="PF10294">
    <property type="entry name" value="Methyltransf_16"/>
    <property type="match status" value="1"/>
</dbReference>
<dbReference type="OrthoDB" id="413520at2759"/>
<dbReference type="InterPro" id="IPR019410">
    <property type="entry name" value="Methyltransf_16"/>
</dbReference>
<dbReference type="STRING" id="6290.A0A0N4VX81"/>
<dbReference type="PANTHER" id="PTHR14614">
    <property type="entry name" value="HEPATOCELLULAR CARCINOMA-ASSOCIATED ANTIGEN"/>
    <property type="match status" value="1"/>
</dbReference>
<dbReference type="Proteomes" id="UP000268014">
    <property type="component" value="Unassembled WGS sequence"/>
</dbReference>
<feature type="chain" id="PRO_5043123249" evidence="1">
    <location>
        <begin position="18"/>
        <end position="210"/>
    </location>
</feature>
<reference evidence="2 3" key="2">
    <citation type="submission" date="2018-11" db="EMBL/GenBank/DDBJ databases">
        <authorList>
            <consortium name="Pathogen Informatics"/>
        </authorList>
    </citation>
    <scope>NUCLEOTIDE SEQUENCE [LARGE SCALE GENOMIC DNA]</scope>
    <source>
        <strain evidence="2 3">MHpl1</strain>
    </source>
</reference>
<feature type="signal peptide" evidence="1">
    <location>
        <begin position="1"/>
        <end position="17"/>
    </location>
</feature>
<accession>A0A0N4VX81</accession>
<dbReference type="OMA" id="HNAFVRH"/>
<dbReference type="PANTHER" id="PTHR14614:SF132">
    <property type="entry name" value="PROTEIN-LYSINE METHYLTRANSFERASE C42C1.13"/>
    <property type="match status" value="1"/>
</dbReference>
<gene>
    <name evidence="2" type="ORF">HPLM_LOCUS1900</name>
</gene>
<dbReference type="SUPFAM" id="SSF53335">
    <property type="entry name" value="S-adenosyl-L-methionine-dependent methyltransferases"/>
    <property type="match status" value="1"/>
</dbReference>
<dbReference type="AlphaFoldDB" id="A0A0N4VX81"/>
<evidence type="ECO:0000313" key="4">
    <source>
        <dbReference type="WBParaSite" id="HPLM_0000190101-mRNA-1"/>
    </source>
</evidence>
<keyword evidence="3" id="KW-1185">Reference proteome</keyword>
<dbReference type="InterPro" id="IPR029063">
    <property type="entry name" value="SAM-dependent_MTases_sf"/>
</dbReference>
<dbReference type="EMBL" id="UZAF01003014">
    <property type="protein sequence ID" value="VDO11906.1"/>
    <property type="molecule type" value="Genomic_DNA"/>
</dbReference>
<evidence type="ECO:0000313" key="3">
    <source>
        <dbReference type="Proteomes" id="UP000268014"/>
    </source>
</evidence>
<protein>
    <submittedName>
        <fullName evidence="4">Protein-lysine methyltransferase METTL21D</fullName>
    </submittedName>
</protein>
<proteinExistence type="predicted"/>
<evidence type="ECO:0000256" key="1">
    <source>
        <dbReference type="SAM" id="SignalP"/>
    </source>
</evidence>
<sequence length="210" mass="23585">MIVYFLFEVSLFQEVEADVGGVVWDSALVAAYYFIKNSERYQNKKVLELGAGTGICGLVLAALGADVILTDLPSRVTLLQKNYEINKSACCGSVTIQPLDWTCPGHVPDVDLLVLVDCIYYLDSVDHLINTLNSFNAKEILCVYEKRDIGEPVFAQKVFLEKIVQYYDIVSVPDSDLHNEFSCSDEIPLIKLMRRYPMLIVVVFYLPNVG</sequence>
<keyword evidence="1" id="KW-0732">Signal</keyword>
<reference evidence="4" key="1">
    <citation type="submission" date="2017-02" db="UniProtKB">
        <authorList>
            <consortium name="WormBaseParasite"/>
        </authorList>
    </citation>
    <scope>IDENTIFICATION</scope>
</reference>